<dbReference type="AlphaFoldDB" id="A0AAX4IMW1"/>
<keyword evidence="3" id="KW-1185">Reference proteome</keyword>
<dbReference type="RefSeq" id="XP_062781460.1">
    <property type="nucleotide sequence ID" value="XM_062925409.1"/>
</dbReference>
<dbReference type="EMBL" id="CP137310">
    <property type="protein sequence ID" value="WQF84236.1"/>
    <property type="molecule type" value="Genomic_DNA"/>
</dbReference>
<reference evidence="3" key="1">
    <citation type="journal article" date="2023" name="bioRxiv">
        <title>Complete genome of the Medicago anthracnose fungus, Colletotrichum destructivum, reveals a mini-chromosome-like region within a core chromosome.</title>
        <authorList>
            <person name="Lapalu N."/>
            <person name="Simon A."/>
            <person name="Lu A."/>
            <person name="Plaumann P.-L."/>
            <person name="Amselem J."/>
            <person name="Pigne S."/>
            <person name="Auger A."/>
            <person name="Koch C."/>
            <person name="Dallery J.-F."/>
            <person name="O'Connell R.J."/>
        </authorList>
    </citation>
    <scope>NUCLEOTIDE SEQUENCE [LARGE SCALE GENOMIC DNA]</scope>
    <source>
        <strain evidence="3">CBS 520.97</strain>
    </source>
</reference>
<feature type="region of interest" description="Disordered" evidence="1">
    <location>
        <begin position="128"/>
        <end position="154"/>
    </location>
</feature>
<accession>A0AAX4IMW1</accession>
<evidence type="ECO:0000313" key="2">
    <source>
        <dbReference type="EMBL" id="WQF84236.1"/>
    </source>
</evidence>
<organism evidence="2 3">
    <name type="scientific">Colletotrichum destructivum</name>
    <dbReference type="NCBI Taxonomy" id="34406"/>
    <lineage>
        <taxon>Eukaryota</taxon>
        <taxon>Fungi</taxon>
        <taxon>Dikarya</taxon>
        <taxon>Ascomycota</taxon>
        <taxon>Pezizomycotina</taxon>
        <taxon>Sordariomycetes</taxon>
        <taxon>Hypocreomycetidae</taxon>
        <taxon>Glomerellales</taxon>
        <taxon>Glomerellaceae</taxon>
        <taxon>Colletotrichum</taxon>
        <taxon>Colletotrichum destructivum species complex</taxon>
    </lineage>
</organism>
<dbReference type="KEGG" id="cdet:87945753"/>
<dbReference type="Proteomes" id="UP001322277">
    <property type="component" value="Chromosome 6"/>
</dbReference>
<evidence type="ECO:0000313" key="3">
    <source>
        <dbReference type="Proteomes" id="UP001322277"/>
    </source>
</evidence>
<proteinExistence type="predicted"/>
<gene>
    <name evidence="2" type="ORF">CDEST_09250</name>
</gene>
<protein>
    <submittedName>
        <fullName evidence="2">Uncharacterized protein</fullName>
    </submittedName>
</protein>
<dbReference type="GeneID" id="87945753"/>
<sequence>MASSKITSANLLDSLKQQFSDFDKFQLNHKQEGFLQKNLDVLERKTTFQNTVSSSRYNKKRTILLDIYKTHGYEAFFLCVFGLAPSALEKSDAPSFISLFRAWWNEVTVPAEFTSFITQLKTEYHNKIRNLPPRNDDTSSLNHEPTHEPNHRTTRATTYEQSHNEGVGFQQSHCNIGIGKDSSSSSALAYPIEHSATGHRKRSHDEAFPNANYDDDDASTSGVNNGFLHPPVEGPMGGLVYKLTPMDGVKIIANGDIDIILTMPFSNAAPFVTMRISAGIARDLITKRPNIMYTISDPS</sequence>
<evidence type="ECO:0000256" key="1">
    <source>
        <dbReference type="SAM" id="MobiDB-lite"/>
    </source>
</evidence>
<name>A0AAX4IMW1_9PEZI</name>